<dbReference type="Proteomes" id="UP000324104">
    <property type="component" value="Unassembled WGS sequence"/>
</dbReference>
<evidence type="ECO:0000313" key="2">
    <source>
        <dbReference type="EMBL" id="TYT62250.1"/>
    </source>
</evidence>
<evidence type="ECO:0000313" key="3">
    <source>
        <dbReference type="Proteomes" id="UP000324104"/>
    </source>
</evidence>
<dbReference type="Pfam" id="PF24351">
    <property type="entry name" value="DUF7511"/>
    <property type="match status" value="1"/>
</dbReference>
<gene>
    <name evidence="2" type="ORF">FYC77_09880</name>
</gene>
<organism evidence="2 3">
    <name type="scientific">Natrialba swarupiae</name>
    <dbReference type="NCBI Taxonomy" id="2448032"/>
    <lineage>
        <taxon>Archaea</taxon>
        <taxon>Methanobacteriati</taxon>
        <taxon>Methanobacteriota</taxon>
        <taxon>Stenosarchaea group</taxon>
        <taxon>Halobacteria</taxon>
        <taxon>Halobacteriales</taxon>
        <taxon>Natrialbaceae</taxon>
        <taxon>Natrialba</taxon>
    </lineage>
</organism>
<proteinExistence type="predicted"/>
<dbReference type="AlphaFoldDB" id="A0A5D5ARY2"/>
<comment type="caution">
    <text evidence="2">The sequence shown here is derived from an EMBL/GenBank/DDBJ whole genome shotgun (WGS) entry which is preliminary data.</text>
</comment>
<keyword evidence="3" id="KW-1185">Reference proteome</keyword>
<evidence type="ECO:0000259" key="1">
    <source>
        <dbReference type="Pfam" id="PF24351"/>
    </source>
</evidence>
<name>A0A5D5ARY2_9EURY</name>
<reference evidence="2 3" key="1">
    <citation type="submission" date="2019-08" db="EMBL/GenBank/DDBJ databases">
        <title>Archaea genome.</title>
        <authorList>
            <person name="Kajale S."/>
            <person name="Shouche Y."/>
            <person name="Deshpande N."/>
            <person name="Sharma A."/>
        </authorList>
    </citation>
    <scope>NUCLEOTIDE SEQUENCE [LARGE SCALE GENOMIC DNA]</scope>
    <source>
        <strain evidence="2 3">ESP3B_9</strain>
    </source>
</reference>
<accession>A0A5D5ARY2</accession>
<dbReference type="RefSeq" id="WP_149081335.1">
    <property type="nucleotide sequence ID" value="NZ_VTAW01000010.1"/>
</dbReference>
<dbReference type="EMBL" id="VTAW01000010">
    <property type="protein sequence ID" value="TYT62250.1"/>
    <property type="molecule type" value="Genomic_DNA"/>
</dbReference>
<feature type="domain" description="DUF7511" evidence="1">
    <location>
        <begin position="22"/>
        <end position="68"/>
    </location>
</feature>
<sequence length="68" mass="7633">MPRPTTGTLPVPDSVSNETAMLRHVIVDREGEDIVVCTMFPQRLEDGDVETQWLGAEGESFVSLERMR</sequence>
<dbReference type="InterPro" id="IPR055933">
    <property type="entry name" value="DUF7511"/>
</dbReference>
<protein>
    <recommendedName>
        <fullName evidence="1">DUF7511 domain-containing protein</fullName>
    </recommendedName>
</protein>